<gene>
    <name evidence="1" type="ORF">MSBRW_1494</name>
</gene>
<dbReference type="PATRIC" id="fig|1434109.4.peg.1879"/>
<reference evidence="1 2" key="1">
    <citation type="submission" date="2014-07" db="EMBL/GenBank/DDBJ databases">
        <title>Methanogenic archaea and the global carbon cycle.</title>
        <authorList>
            <person name="Henriksen J.R."/>
            <person name="Luke J."/>
            <person name="Reinhart S."/>
            <person name="Benedict M.N."/>
            <person name="Youngblut N.D."/>
            <person name="Metcalf M.E."/>
            <person name="Whitaker R.J."/>
            <person name="Metcalf W.W."/>
        </authorList>
    </citation>
    <scope>NUCLEOTIDE SEQUENCE [LARGE SCALE GENOMIC DNA]</scope>
    <source>
        <strain evidence="1 2">Wiesmoor</strain>
    </source>
</reference>
<proteinExistence type="predicted"/>
<dbReference type="KEGG" id="mbw:MSBRW_1494"/>
<dbReference type="HOGENOM" id="CLU_1217558_0_0_2"/>
<protein>
    <submittedName>
        <fullName evidence="1">Mobile element protein</fullName>
    </submittedName>
</protein>
<dbReference type="EMBL" id="CP009526">
    <property type="protein sequence ID" value="AKB50747.1"/>
    <property type="molecule type" value="Genomic_DNA"/>
</dbReference>
<evidence type="ECO:0000313" key="2">
    <source>
        <dbReference type="Proteomes" id="UP000033038"/>
    </source>
</evidence>
<name>A0A0E3QKM3_METBA</name>
<dbReference type="Proteomes" id="UP000033038">
    <property type="component" value="Chromosome"/>
</dbReference>
<organism evidence="1 2">
    <name type="scientific">Methanosarcina barkeri str. Wiesmoor</name>
    <dbReference type="NCBI Taxonomy" id="1434109"/>
    <lineage>
        <taxon>Archaea</taxon>
        <taxon>Methanobacteriati</taxon>
        <taxon>Methanobacteriota</taxon>
        <taxon>Stenosarchaea group</taxon>
        <taxon>Methanomicrobia</taxon>
        <taxon>Methanosarcinales</taxon>
        <taxon>Methanosarcinaceae</taxon>
        <taxon>Methanosarcina</taxon>
    </lineage>
</organism>
<evidence type="ECO:0000313" key="1">
    <source>
        <dbReference type="EMBL" id="AKB50747.1"/>
    </source>
</evidence>
<dbReference type="AlphaFoldDB" id="A0A0E3QKM3"/>
<accession>A0A0E3QKM3</accession>
<sequence length="238" mass="28517">MEDLKTLLFDSFNDFFQFLRYYNVSYDGISDIMAFILPRSKSTIFRAFNEKIEKKNVPISGNIRIVHYDKQHPKEGRCQKYRLTLLDAKTQRAITDELFEDKSPETIKKFLQKNLDSSEPVFIVTDFDKRYPEILKEIFGDKLVHQYCLMQLNKLIVSDFPKKITIEQKLLKYRLLNIFYSRENEIKFLEKLRFKEVEVINNEEKHLEWVKKAKNEKTKFTKETKKVMSGIVQIIYSI</sequence>